<comment type="caution">
    <text evidence="6">The sequence shown here is derived from an EMBL/GenBank/DDBJ whole genome shotgun (WGS) entry which is preliminary data.</text>
</comment>
<evidence type="ECO:0000256" key="3">
    <source>
        <dbReference type="ARBA" id="ARBA00023118"/>
    </source>
</evidence>
<keyword evidence="7" id="KW-1185">Reference proteome</keyword>
<dbReference type="SUPFAM" id="SSF109604">
    <property type="entry name" value="HD-domain/PDEase-like"/>
    <property type="match status" value="1"/>
</dbReference>
<dbReference type="Gene3D" id="1.10.3210.30">
    <property type="match status" value="1"/>
</dbReference>
<evidence type="ECO:0000256" key="1">
    <source>
        <dbReference type="ARBA" id="ARBA00022723"/>
    </source>
</evidence>
<dbReference type="InterPro" id="IPR038257">
    <property type="entry name" value="CRISPR-assoc_Cas3_HD_sf"/>
</dbReference>
<organism evidence="6 7">
    <name type="scientific">Streptomyces hygroscopicus</name>
    <dbReference type="NCBI Taxonomy" id="1912"/>
    <lineage>
        <taxon>Bacteria</taxon>
        <taxon>Bacillati</taxon>
        <taxon>Actinomycetota</taxon>
        <taxon>Actinomycetes</taxon>
        <taxon>Kitasatosporales</taxon>
        <taxon>Streptomycetaceae</taxon>
        <taxon>Streptomyces</taxon>
        <taxon>Streptomyces violaceusniger group</taxon>
    </lineage>
</organism>
<dbReference type="InterPro" id="IPR006483">
    <property type="entry name" value="CRISPR-assoc_Cas3_HD"/>
</dbReference>
<keyword evidence="1" id="KW-0479">Metal-binding</keyword>
<reference evidence="6" key="1">
    <citation type="submission" date="2024-05" db="EMBL/GenBank/DDBJ databases">
        <title>Whole genome shotgun sequence of Streptomyces hygroscopicus NBRC 113678.</title>
        <authorList>
            <person name="Komaki H."/>
            <person name="Tamura T."/>
        </authorList>
    </citation>
    <scope>NUCLEOTIDE SEQUENCE</scope>
    <source>
        <strain evidence="6">N11-34</strain>
    </source>
</reference>
<accession>A0ABQ3TZ18</accession>
<feature type="domain" description="HD Cas3-type" evidence="5">
    <location>
        <begin position="13"/>
        <end position="143"/>
    </location>
</feature>
<evidence type="ECO:0000313" key="6">
    <source>
        <dbReference type="EMBL" id="GHJ28627.1"/>
    </source>
</evidence>
<evidence type="ECO:0000313" key="7">
    <source>
        <dbReference type="Proteomes" id="UP001054854"/>
    </source>
</evidence>
<keyword evidence="2" id="KW-0378">Hydrolase</keyword>
<evidence type="ECO:0000259" key="5">
    <source>
        <dbReference type="Pfam" id="PF18019"/>
    </source>
</evidence>
<feature type="region of interest" description="Disordered" evidence="4">
    <location>
        <begin position="157"/>
        <end position="199"/>
    </location>
</feature>
<evidence type="ECO:0000256" key="4">
    <source>
        <dbReference type="SAM" id="MobiDB-lite"/>
    </source>
</evidence>
<gene>
    <name evidence="6" type="ORF">TPA0910_30600</name>
</gene>
<name>A0ABQ3TZ18_STRHY</name>
<feature type="region of interest" description="Disordered" evidence="4">
    <location>
        <begin position="1"/>
        <end position="20"/>
    </location>
</feature>
<dbReference type="CDD" id="cd09641">
    <property type="entry name" value="Cas3''_I"/>
    <property type="match status" value="1"/>
</dbReference>
<protein>
    <recommendedName>
        <fullName evidence="5">HD Cas3-type domain-containing protein</fullName>
    </recommendedName>
</protein>
<dbReference type="Pfam" id="PF18019">
    <property type="entry name" value="Cas3_HD"/>
    <property type="match status" value="1"/>
</dbReference>
<dbReference type="EMBL" id="BNEK01000003">
    <property type="protein sequence ID" value="GHJ28627.1"/>
    <property type="molecule type" value="Genomic_DNA"/>
</dbReference>
<sequence length="199" mass="21271">MMRRQDELDESAWGKSRGLDPERPPYPLVRHLLDAAAMALHLWDVYLSENQRVRIAMGMGLGGELERARALVGLCAGLHDIGKLSGFQFCSRHGVQHLSAELRADSGLMSAERVGHDVAGMAAAADVLKALGFKEDEDCSRSSVADSCLGRPVVVERGGSRHGRAPPPGLSAGAPVRRNVTAPRAVHSRGGTPWPEPGV</sequence>
<proteinExistence type="predicted"/>
<dbReference type="Proteomes" id="UP001054854">
    <property type="component" value="Unassembled WGS sequence"/>
</dbReference>
<evidence type="ECO:0000256" key="2">
    <source>
        <dbReference type="ARBA" id="ARBA00022801"/>
    </source>
</evidence>
<keyword evidence="3" id="KW-0051">Antiviral defense</keyword>